<evidence type="ECO:0008006" key="3">
    <source>
        <dbReference type="Google" id="ProtNLM"/>
    </source>
</evidence>
<dbReference type="EMBL" id="QKSB01000032">
    <property type="protein sequence ID" value="PZE15598.1"/>
    <property type="molecule type" value="Genomic_DNA"/>
</dbReference>
<dbReference type="Proteomes" id="UP000249248">
    <property type="component" value="Unassembled WGS sequence"/>
</dbReference>
<evidence type="ECO:0000313" key="1">
    <source>
        <dbReference type="EMBL" id="PZE15598.1"/>
    </source>
</evidence>
<accession>A0A2W1NLL2</accession>
<keyword evidence="2" id="KW-1185">Reference proteome</keyword>
<proteinExistence type="predicted"/>
<dbReference type="RefSeq" id="WP_111064754.1">
    <property type="nucleotide sequence ID" value="NZ_JBHUCU010000041.1"/>
</dbReference>
<reference evidence="1 2" key="1">
    <citation type="submission" date="2018-06" db="EMBL/GenBank/DDBJ databases">
        <title>The draft genome sequence of Crocinitomix sp. SM1701.</title>
        <authorList>
            <person name="Zhang X."/>
        </authorList>
    </citation>
    <scope>NUCLEOTIDE SEQUENCE [LARGE SCALE GENOMIC DNA]</scope>
    <source>
        <strain evidence="1 2">SM1701</strain>
    </source>
</reference>
<name>A0A2W1NLL2_9FLAO</name>
<sequence length="236" mass="27674">MNHDLDILNSQIIFSYSRNMEIRKRVFEFEDKLKENFVTPFRTVAIPNEIDPNIPRFDSQSKHNHSRIQVSQVRTTLATNFDENYTNTDAAVYLKEKRNKIQSLVETENIEFIAYVFELVTYIPENQINSILKENTKAIAIKDDCRDFTILYSKVYKNDFYLNIKCSKFTEEKITINVENAVPAIKHGISIIIDINSKVVFEKNEPFNSELYNDLEKHLFALIEDKTLNDYLQGNI</sequence>
<dbReference type="OrthoDB" id="610610at2"/>
<dbReference type="AlphaFoldDB" id="A0A2W1NLL2"/>
<organism evidence="1 2">
    <name type="scientific">Putridiphycobacter roseus</name>
    <dbReference type="NCBI Taxonomy" id="2219161"/>
    <lineage>
        <taxon>Bacteria</taxon>
        <taxon>Pseudomonadati</taxon>
        <taxon>Bacteroidota</taxon>
        <taxon>Flavobacteriia</taxon>
        <taxon>Flavobacteriales</taxon>
        <taxon>Crocinitomicaceae</taxon>
        <taxon>Putridiphycobacter</taxon>
    </lineage>
</organism>
<protein>
    <recommendedName>
        <fullName evidence="3">TIGR04255 family protein</fullName>
    </recommendedName>
</protein>
<comment type="caution">
    <text evidence="1">The sequence shown here is derived from an EMBL/GenBank/DDBJ whole genome shotgun (WGS) entry which is preliminary data.</text>
</comment>
<evidence type="ECO:0000313" key="2">
    <source>
        <dbReference type="Proteomes" id="UP000249248"/>
    </source>
</evidence>
<gene>
    <name evidence="1" type="ORF">DNU06_17255</name>
</gene>